<dbReference type="PANTHER" id="PTHR33221:SF5">
    <property type="entry name" value="HTH-TYPE TRANSCRIPTIONAL REGULATOR ISCR"/>
    <property type="match status" value="1"/>
</dbReference>
<dbReference type="Gene3D" id="1.10.10.10">
    <property type="entry name" value="Winged helix-like DNA-binding domain superfamily/Winged helix DNA-binding domain"/>
    <property type="match status" value="1"/>
</dbReference>
<dbReference type="GO" id="GO:0003700">
    <property type="term" value="F:DNA-binding transcription factor activity"/>
    <property type="evidence" value="ECO:0007669"/>
    <property type="project" value="TreeGrafter"/>
</dbReference>
<dbReference type="SUPFAM" id="SSF46785">
    <property type="entry name" value="Winged helix' DNA-binding domain"/>
    <property type="match status" value="1"/>
</dbReference>
<dbReference type="GO" id="GO:0005829">
    <property type="term" value="C:cytosol"/>
    <property type="evidence" value="ECO:0007669"/>
    <property type="project" value="TreeGrafter"/>
</dbReference>
<dbReference type="InterPro" id="IPR036388">
    <property type="entry name" value="WH-like_DNA-bd_sf"/>
</dbReference>
<sequence>MADIATQEAATFPVTVQAIAARQRLSAPFLEQILRKLRRAGLVESRRGVNGGYRLARRAAEIPVSEVVRAVEEEIRSTACQPGAVLGCTGTSARCLTHHLWSGLDRHIESYLADISLADIADKTYEAERAVDHG</sequence>
<dbReference type="NCBIfam" id="TIGR00738">
    <property type="entry name" value="rrf2_super"/>
    <property type="match status" value="1"/>
</dbReference>
<dbReference type="Proteomes" id="UP000001302">
    <property type="component" value="Chromosome"/>
</dbReference>
<dbReference type="Pfam" id="PF02082">
    <property type="entry name" value="Rrf2"/>
    <property type="match status" value="1"/>
</dbReference>
<reference evidence="2 3" key="2">
    <citation type="journal article" date="2011" name="J. Bacteriol.">
        <title>Complete genome sequence of strain HTCC2503T of Parvularcula bermudensis, the type species of the order "Parvularculales" in the class Alphaproteobacteria.</title>
        <authorList>
            <person name="Oh H.M."/>
            <person name="Kang I."/>
            <person name="Vergin K.L."/>
            <person name="Kang D."/>
            <person name="Rhee K.H."/>
            <person name="Giovannoni S.J."/>
            <person name="Cho J.C."/>
        </authorList>
    </citation>
    <scope>NUCLEOTIDE SEQUENCE [LARGE SCALE GENOMIC DNA]</scope>
    <source>
        <strain evidence="3">ATCC BAA-594 / HTCC2503 / KCTC 12087</strain>
    </source>
</reference>
<dbReference type="PROSITE" id="PS51197">
    <property type="entry name" value="HTH_RRF2_2"/>
    <property type="match status" value="1"/>
</dbReference>
<keyword evidence="3" id="KW-1185">Reference proteome</keyword>
<dbReference type="STRING" id="314260.PB2503_09884"/>
<dbReference type="KEGG" id="pbr:PB2503_09884"/>
<dbReference type="EMBL" id="CP002156">
    <property type="protein sequence ID" value="ADM10029.1"/>
    <property type="molecule type" value="Genomic_DNA"/>
</dbReference>
<dbReference type="InterPro" id="IPR036390">
    <property type="entry name" value="WH_DNA-bd_sf"/>
</dbReference>
<dbReference type="GO" id="GO:0003677">
    <property type="term" value="F:DNA binding"/>
    <property type="evidence" value="ECO:0007669"/>
    <property type="project" value="UniProtKB-KW"/>
</dbReference>
<evidence type="ECO:0000313" key="3">
    <source>
        <dbReference type="Proteomes" id="UP000001302"/>
    </source>
</evidence>
<evidence type="ECO:0000256" key="1">
    <source>
        <dbReference type="ARBA" id="ARBA00023125"/>
    </source>
</evidence>
<protein>
    <submittedName>
        <fullName evidence="2">Rrf2 family protein</fullName>
    </submittedName>
</protein>
<dbReference type="PROSITE" id="PS01332">
    <property type="entry name" value="HTH_RRF2_1"/>
    <property type="match status" value="1"/>
</dbReference>
<dbReference type="PANTHER" id="PTHR33221">
    <property type="entry name" value="WINGED HELIX-TURN-HELIX TRANSCRIPTIONAL REGULATOR, RRF2 FAMILY"/>
    <property type="match status" value="1"/>
</dbReference>
<accession>E0TEE3</accession>
<keyword evidence="1" id="KW-0238">DNA-binding</keyword>
<dbReference type="InterPro" id="IPR030489">
    <property type="entry name" value="TR_Rrf2-type_CS"/>
</dbReference>
<organism evidence="2 3">
    <name type="scientific">Parvularcula bermudensis (strain ATCC BAA-594 / HTCC2503 / KCTC 12087)</name>
    <dbReference type="NCBI Taxonomy" id="314260"/>
    <lineage>
        <taxon>Bacteria</taxon>
        <taxon>Pseudomonadati</taxon>
        <taxon>Pseudomonadota</taxon>
        <taxon>Alphaproteobacteria</taxon>
        <taxon>Parvularculales</taxon>
        <taxon>Parvularculaceae</taxon>
        <taxon>Parvularcula</taxon>
    </lineage>
</organism>
<dbReference type="eggNOG" id="COG1959">
    <property type="taxonomic scope" value="Bacteria"/>
</dbReference>
<reference evidence="3" key="1">
    <citation type="submission" date="2010-08" db="EMBL/GenBank/DDBJ databases">
        <title>Genome sequence of Parvularcula bermudensis HTCC2503.</title>
        <authorList>
            <person name="Kang D.-M."/>
            <person name="Oh H.-M."/>
            <person name="Cho J.-C."/>
        </authorList>
    </citation>
    <scope>NUCLEOTIDE SEQUENCE [LARGE SCALE GENOMIC DNA]</scope>
    <source>
        <strain evidence="3">ATCC BAA-594 / HTCC2503 / KCTC 12087</strain>
    </source>
</reference>
<proteinExistence type="predicted"/>
<evidence type="ECO:0000313" key="2">
    <source>
        <dbReference type="EMBL" id="ADM10029.1"/>
    </source>
</evidence>
<name>E0TEE3_PARBH</name>
<gene>
    <name evidence="2" type="ordered locus">PB2503_09884</name>
</gene>
<dbReference type="HOGENOM" id="CLU_107144_0_0_5"/>
<dbReference type="AlphaFoldDB" id="E0TEE3"/>
<dbReference type="InterPro" id="IPR000944">
    <property type="entry name" value="Tscrpt_reg_Rrf2"/>
</dbReference>